<dbReference type="SUPFAM" id="SSF50978">
    <property type="entry name" value="WD40 repeat-like"/>
    <property type="match status" value="1"/>
</dbReference>
<proteinExistence type="predicted"/>
<keyword evidence="1 2" id="KW-0728">SH3 domain</keyword>
<dbReference type="PROSITE" id="PS50082">
    <property type="entry name" value="WD_REPEATS_2"/>
    <property type="match status" value="4"/>
</dbReference>
<evidence type="ECO:0000313" key="6">
    <source>
        <dbReference type="Proteomes" id="UP001652627"/>
    </source>
</evidence>
<dbReference type="PRINTS" id="PR00452">
    <property type="entry name" value="SH3DOMAIN"/>
</dbReference>
<evidence type="ECO:0000259" key="5">
    <source>
        <dbReference type="PROSITE" id="PS50002"/>
    </source>
</evidence>
<dbReference type="Proteomes" id="UP001652627">
    <property type="component" value="Chromosome 3"/>
</dbReference>
<dbReference type="SUPFAM" id="SSF50044">
    <property type="entry name" value="SH3-domain"/>
    <property type="match status" value="1"/>
</dbReference>
<dbReference type="InterPro" id="IPR036028">
    <property type="entry name" value="SH3-like_dom_sf"/>
</dbReference>
<evidence type="ECO:0000256" key="1">
    <source>
        <dbReference type="ARBA" id="ARBA00022443"/>
    </source>
</evidence>
<feature type="compositionally biased region" description="Polar residues" evidence="4">
    <location>
        <begin position="1190"/>
        <end position="1209"/>
    </location>
</feature>
<dbReference type="RefSeq" id="XP_067149788.1">
    <property type="nucleotide sequence ID" value="XM_067293687.1"/>
</dbReference>
<feature type="repeat" description="WD" evidence="3">
    <location>
        <begin position="841"/>
        <end position="870"/>
    </location>
</feature>
<accession>A0ABM4EAR3</accession>
<dbReference type="InterPro" id="IPR001680">
    <property type="entry name" value="WD40_rpt"/>
</dbReference>
<evidence type="ECO:0000256" key="4">
    <source>
        <dbReference type="SAM" id="MobiDB-lite"/>
    </source>
</evidence>
<protein>
    <submittedName>
        <fullName evidence="7 8">Jouberin isoform X1</fullName>
    </submittedName>
</protein>
<dbReference type="Pfam" id="PF00400">
    <property type="entry name" value="WD40"/>
    <property type="match status" value="4"/>
</dbReference>
<dbReference type="InterPro" id="IPR001452">
    <property type="entry name" value="SH3_domain"/>
</dbReference>
<sequence length="1250" mass="141780">MPAVESEAKAKTKVRFEEIFRSYAGLTDRKKSKKKKFHSQENIVLDTFRSNVDLAKESGNDEVIINNTYNPEEKSPRFTKNKLREKASVAEKINNDVVSGEENKQPKFNKKKKKSLLQEQFNEEEILYEVKLESFEKKSNDVPKKKTKSKSQADVPHQEGDRKIKNSLTEVRNVTELEEEEELIQAYQVHVAEDEANAIKKKIRMKLKEQMSEFTSTVQSHEVVLNNEVGKKKKKKKEMPVLCEAETSAMSLSELQHYPAEDDNESQSLERLFTSEGQKLEEGVEKQKCKARKVKRKTKKEENTEVAAENVEEMNSSEISTQSKFVFDDDLVLGVYIHRTDRLKTDLLVSHPMVKIHIVDQRTGLYVKKNHSKRKVSSYYEQERIEHILPIMTQPYDFRQFRSTLPEWEEQVIFNERFSYFIQNTEESPRVILFFEILDFLSMNEVRANSEVQIQECGFRKICWAFLKLVGANGVLNIDGKLRLQLYYPPPRPPRTRSHSNVVEVYEWWAKCPRNRYPSTLYVTIRGIKLPDHVDPSFRSMMAVQQEQGSATLCELQSEGSKKTGESLPEEKKEQFKWTRLPGQVCRIPNKHLFSLRGGDMGCFCIRFSHDGKTLAAACAGRNGYPIILYEIPSGQYLREFYGHLNIVYDLCWSKDNQYLLTASSDGTVRMWKIETQATSAVTVFPHPSFVYTAKYHPTANSLVVTGCYDSVIRIWNAKVKDIHGQLLQELDGHKNFINTLCFDAEGLHMFSGDSSGLIIVWDTFVKGSSQHLFQHWSINKEIKENDIKGTPVNHLEVHPNGRRLLIHAKDSTLRIMDLRILATKKYIGATNYREKIHSTLTPCGTFLFSGSEDGKAYVWNPETGDQVAIYSELSFTSPLRDVAFHPHEHMVSFCAFGQNQPILVYIYDYKAAQLEAEIVKDLSSSLTTAAPRGPQIFSSFSEITTQQSSTMSPADQFVSVARASMRMRKVKQKLDSVTASSNLSLPVPSLLSPHSKLRLSGTLSTSLNPLYPFSTKSGCFSPVGNPLSLTLLGRLQTNSDCLTALRVRRGSSCPLGQETVVALYDYTAHRSDELTIHRSDIIQVLYKDNDNWWFGSLANGQQGYFPANYVAGEKEYEEQPSGLVPDSAPLLPDGRTEAEEGSPILHKMSPVISKSGGLTFISEHDTDTDSPATKGAEKKKKRIQKNETENQSNLMGLDTLVSSVTANGVENEPTAHGMELKKKKRAGRGSNSNTNGKTNIAFEPECYDV</sequence>
<feature type="region of interest" description="Disordered" evidence="4">
    <location>
        <begin position="1117"/>
        <end position="1250"/>
    </location>
</feature>
<dbReference type="CDD" id="cd00200">
    <property type="entry name" value="WD40"/>
    <property type="match status" value="1"/>
</dbReference>
<keyword evidence="3" id="KW-0853">WD repeat</keyword>
<name>A0ABM4EAR3_9AVES</name>
<dbReference type="Gene3D" id="2.30.30.40">
    <property type="entry name" value="SH3 Domains"/>
    <property type="match status" value="1"/>
</dbReference>
<gene>
    <name evidence="7 8" type="primary">AHI1</name>
</gene>
<organism evidence="6 8">
    <name type="scientific">Apteryx mantelli</name>
    <name type="common">North Island brown kiwi</name>
    <dbReference type="NCBI Taxonomy" id="2696672"/>
    <lineage>
        <taxon>Eukaryota</taxon>
        <taxon>Metazoa</taxon>
        <taxon>Chordata</taxon>
        <taxon>Craniata</taxon>
        <taxon>Vertebrata</taxon>
        <taxon>Euteleostomi</taxon>
        <taxon>Archelosauria</taxon>
        <taxon>Archosauria</taxon>
        <taxon>Dinosauria</taxon>
        <taxon>Saurischia</taxon>
        <taxon>Theropoda</taxon>
        <taxon>Coelurosauria</taxon>
        <taxon>Aves</taxon>
        <taxon>Palaeognathae</taxon>
        <taxon>Apterygiformes</taxon>
        <taxon>Apterygidae</taxon>
        <taxon>Apteryx</taxon>
    </lineage>
</organism>
<feature type="domain" description="SH3" evidence="5">
    <location>
        <begin position="1056"/>
        <end position="1116"/>
    </location>
</feature>
<dbReference type="Gene3D" id="2.130.10.10">
    <property type="entry name" value="YVTN repeat-like/Quinoprotein amine dehydrogenase"/>
    <property type="match status" value="1"/>
</dbReference>
<evidence type="ECO:0000256" key="2">
    <source>
        <dbReference type="PROSITE-ProRule" id="PRU00192"/>
    </source>
</evidence>
<feature type="repeat" description="WD" evidence="3">
    <location>
        <begin position="731"/>
        <end position="763"/>
    </location>
</feature>
<dbReference type="PROSITE" id="PS50294">
    <property type="entry name" value="WD_REPEATS_REGION"/>
    <property type="match status" value="3"/>
</dbReference>
<dbReference type="PANTHER" id="PTHR44499:SF1">
    <property type="entry name" value="JOUBERIN"/>
    <property type="match status" value="1"/>
</dbReference>
<dbReference type="PROSITE" id="PS50002">
    <property type="entry name" value="SH3"/>
    <property type="match status" value="1"/>
</dbReference>
<evidence type="ECO:0000313" key="7">
    <source>
        <dbReference type="RefSeq" id="XP_067149788.1"/>
    </source>
</evidence>
<feature type="repeat" description="WD" evidence="3">
    <location>
        <begin position="641"/>
        <end position="682"/>
    </location>
</feature>
<dbReference type="CDD" id="cd11812">
    <property type="entry name" value="SH3_AHI-1"/>
    <property type="match status" value="1"/>
</dbReference>
<dbReference type="SMART" id="SM00326">
    <property type="entry name" value="SH3"/>
    <property type="match status" value="1"/>
</dbReference>
<feature type="compositionally biased region" description="Polar residues" evidence="4">
    <location>
        <begin position="1230"/>
        <end position="1239"/>
    </location>
</feature>
<dbReference type="PANTHER" id="PTHR44499">
    <property type="entry name" value="JOUBERIN"/>
    <property type="match status" value="1"/>
</dbReference>
<evidence type="ECO:0000256" key="3">
    <source>
        <dbReference type="PROSITE-ProRule" id="PRU00221"/>
    </source>
</evidence>
<dbReference type="InterPro" id="IPR036322">
    <property type="entry name" value="WD40_repeat_dom_sf"/>
</dbReference>
<feature type="region of interest" description="Disordered" evidence="4">
    <location>
        <begin position="137"/>
        <end position="167"/>
    </location>
</feature>
<dbReference type="GeneID" id="106498021"/>
<evidence type="ECO:0000313" key="8">
    <source>
        <dbReference type="RefSeq" id="XP_067149789.1"/>
    </source>
</evidence>
<reference evidence="7 8" key="1">
    <citation type="submission" date="2025-05" db="UniProtKB">
        <authorList>
            <consortium name="RefSeq"/>
        </authorList>
    </citation>
    <scope>IDENTIFICATION</scope>
    <source>
        <tissue evidence="7 8">Blood</tissue>
    </source>
</reference>
<keyword evidence="6" id="KW-1185">Reference proteome</keyword>
<dbReference type="RefSeq" id="XP_067149789.1">
    <property type="nucleotide sequence ID" value="XM_067293688.1"/>
</dbReference>
<dbReference type="InterPro" id="IPR035832">
    <property type="entry name" value="AHI1_SH3"/>
</dbReference>
<dbReference type="SMART" id="SM00320">
    <property type="entry name" value="WD40"/>
    <property type="match status" value="7"/>
</dbReference>
<dbReference type="Pfam" id="PF00018">
    <property type="entry name" value="SH3_1"/>
    <property type="match status" value="1"/>
</dbReference>
<dbReference type="InterPro" id="IPR052803">
    <property type="entry name" value="Cilium-Associated_Jouberin"/>
</dbReference>
<dbReference type="InterPro" id="IPR015943">
    <property type="entry name" value="WD40/YVTN_repeat-like_dom_sf"/>
</dbReference>
<feature type="repeat" description="WD" evidence="3">
    <location>
        <begin position="684"/>
        <end position="717"/>
    </location>
</feature>